<evidence type="ECO:0000256" key="3">
    <source>
        <dbReference type="ARBA" id="ARBA00023136"/>
    </source>
</evidence>
<evidence type="ECO:0000313" key="6">
    <source>
        <dbReference type="EMBL" id="AWN22239.1"/>
    </source>
</evidence>
<dbReference type="EMBL" id="CP029494">
    <property type="protein sequence ID" value="AWN22239.1"/>
    <property type="molecule type" value="Genomic_DNA"/>
</dbReference>
<feature type="transmembrane region" description="Helical" evidence="4">
    <location>
        <begin position="171"/>
        <end position="193"/>
    </location>
</feature>
<feature type="transmembrane region" description="Helical" evidence="4">
    <location>
        <begin position="134"/>
        <end position="159"/>
    </location>
</feature>
<dbReference type="PANTHER" id="PTHR23526">
    <property type="entry name" value="INTEGRAL MEMBRANE TRANSPORT PROTEIN-RELATED"/>
    <property type="match status" value="1"/>
</dbReference>
<dbReference type="OrthoDB" id="9772882at2"/>
<dbReference type="SUPFAM" id="SSF103473">
    <property type="entry name" value="MFS general substrate transporter"/>
    <property type="match status" value="1"/>
</dbReference>
<evidence type="ECO:0000256" key="4">
    <source>
        <dbReference type="SAM" id="Phobius"/>
    </source>
</evidence>
<evidence type="ECO:0000259" key="5">
    <source>
        <dbReference type="PROSITE" id="PS50850"/>
    </source>
</evidence>
<feature type="transmembrane region" description="Helical" evidence="4">
    <location>
        <begin position="374"/>
        <end position="393"/>
    </location>
</feature>
<name>A0A2Z3JH16_9DEIO</name>
<dbReference type="Proteomes" id="UP000245368">
    <property type="component" value="Chromosome"/>
</dbReference>
<keyword evidence="7" id="KW-1185">Reference proteome</keyword>
<dbReference type="Gene3D" id="1.20.1250.20">
    <property type="entry name" value="MFS general substrate transporter like domains"/>
    <property type="match status" value="2"/>
</dbReference>
<feature type="transmembrane region" description="Helical" evidence="4">
    <location>
        <begin position="199"/>
        <end position="221"/>
    </location>
</feature>
<evidence type="ECO:0000256" key="2">
    <source>
        <dbReference type="ARBA" id="ARBA00022989"/>
    </source>
</evidence>
<dbReference type="KEGG" id="dez:DKM44_02465"/>
<feature type="transmembrane region" description="Helical" evidence="4">
    <location>
        <begin position="103"/>
        <end position="122"/>
    </location>
</feature>
<feature type="transmembrane region" description="Helical" evidence="4">
    <location>
        <begin position="280"/>
        <end position="302"/>
    </location>
</feature>
<sequence>MTRLPSTPTPQTIPPEAPILAPVQAGELLAPPLARRTMRLSIVEGGFAMFFINWTSGSVLTGFALQLGASPTTLGLLASVPLLGQAFSPLAAWLVGRRGRRRGVAVAAALIGRGMWVLAALLPLLPLPPEARSALLVALVAFSSLFIAANASLWTAWMGDVVPWKERGRYFGLRTGVLGVVGMGANLASGAWLDRVGAPLNFQVVLLGAVVAGGVAAALLARHDEPPMETQRLQMRATFTLPLSDPVFRQLLVFAMYWAFAVMLSSPFVLPYFLNHLHMTYLQVAVWSAISAVTALIVAPAWGRLTDRIGNRPVLAVTSVLAGTVLPLSWMLATPERLWPIWLSGVLDAVIWSAINPAMFNLSLATTPRENRAAFIALFSALTGLAGFLGGLFSGPLLELDRSLTPGASGWTAYHTLFATSAALRVLAWILLRRVPETGAWKTRELLDRRHLKRLKRLRPRRRRRVRARSARPH</sequence>
<evidence type="ECO:0000256" key="1">
    <source>
        <dbReference type="ARBA" id="ARBA00022692"/>
    </source>
</evidence>
<dbReference type="AlphaFoldDB" id="A0A2Z3JH16"/>
<organism evidence="6 7">
    <name type="scientific">Deinococcus irradiatisoli</name>
    <dbReference type="NCBI Taxonomy" id="2202254"/>
    <lineage>
        <taxon>Bacteria</taxon>
        <taxon>Thermotogati</taxon>
        <taxon>Deinococcota</taxon>
        <taxon>Deinococci</taxon>
        <taxon>Deinococcales</taxon>
        <taxon>Deinococcaceae</taxon>
        <taxon>Deinococcus</taxon>
    </lineage>
</organism>
<feature type="transmembrane region" description="Helical" evidence="4">
    <location>
        <begin position="413"/>
        <end position="432"/>
    </location>
</feature>
<dbReference type="GO" id="GO:0022857">
    <property type="term" value="F:transmembrane transporter activity"/>
    <property type="evidence" value="ECO:0007669"/>
    <property type="project" value="InterPro"/>
</dbReference>
<keyword evidence="2 4" id="KW-1133">Transmembrane helix</keyword>
<dbReference type="InterPro" id="IPR020846">
    <property type="entry name" value="MFS_dom"/>
</dbReference>
<feature type="transmembrane region" description="Helical" evidence="4">
    <location>
        <begin position="339"/>
        <end position="362"/>
    </location>
</feature>
<dbReference type="PROSITE" id="PS50850">
    <property type="entry name" value="MFS"/>
    <property type="match status" value="1"/>
</dbReference>
<dbReference type="PANTHER" id="PTHR23526:SF2">
    <property type="entry name" value="MAJOR FACILITATOR SUPERFAMILY (MFS) PROFILE DOMAIN-CONTAINING PROTEIN"/>
    <property type="match status" value="1"/>
</dbReference>
<accession>A0A2Z3JH16</accession>
<dbReference type="InterPro" id="IPR011701">
    <property type="entry name" value="MFS"/>
</dbReference>
<dbReference type="Pfam" id="PF07690">
    <property type="entry name" value="MFS_1"/>
    <property type="match status" value="1"/>
</dbReference>
<feature type="transmembrane region" description="Helical" evidence="4">
    <location>
        <begin position="314"/>
        <end position="333"/>
    </location>
</feature>
<protein>
    <submittedName>
        <fullName evidence="6">MFS transporter</fullName>
    </submittedName>
</protein>
<evidence type="ECO:0000313" key="7">
    <source>
        <dbReference type="Proteomes" id="UP000245368"/>
    </source>
</evidence>
<dbReference type="RefSeq" id="WP_109825122.1">
    <property type="nucleotide sequence ID" value="NZ_CP029494.1"/>
</dbReference>
<keyword evidence="1 4" id="KW-0812">Transmembrane</keyword>
<dbReference type="InterPro" id="IPR036259">
    <property type="entry name" value="MFS_trans_sf"/>
</dbReference>
<feature type="transmembrane region" description="Helical" evidence="4">
    <location>
        <begin position="74"/>
        <end position="96"/>
    </location>
</feature>
<keyword evidence="3 4" id="KW-0472">Membrane</keyword>
<reference evidence="6 7" key="1">
    <citation type="submission" date="2018-05" db="EMBL/GenBank/DDBJ databases">
        <title>Complete Genome Sequence of Deinococcus sp. strain 17bor-2.</title>
        <authorList>
            <person name="Srinivasan S."/>
        </authorList>
    </citation>
    <scope>NUCLEOTIDE SEQUENCE [LARGE SCALE GENOMIC DNA]</scope>
    <source>
        <strain evidence="6 7">17bor-2</strain>
    </source>
</reference>
<feature type="transmembrane region" description="Helical" evidence="4">
    <location>
        <begin position="251"/>
        <end position="274"/>
    </location>
</feature>
<feature type="domain" description="Major facilitator superfamily (MFS) profile" evidence="5">
    <location>
        <begin position="247"/>
        <end position="474"/>
    </location>
</feature>
<feature type="transmembrane region" description="Helical" evidence="4">
    <location>
        <begin position="45"/>
        <end position="68"/>
    </location>
</feature>
<proteinExistence type="predicted"/>
<dbReference type="InterPro" id="IPR052528">
    <property type="entry name" value="Sugar_transport-like"/>
</dbReference>
<gene>
    <name evidence="6" type="ORF">DKM44_02465</name>
</gene>